<dbReference type="Gene3D" id="3.30.565.10">
    <property type="entry name" value="Histidine kinase-like ATPase, C-terminal domain"/>
    <property type="match status" value="1"/>
</dbReference>
<dbReference type="PANTHER" id="PTHR43711">
    <property type="entry name" value="TWO-COMPONENT HISTIDINE KINASE"/>
    <property type="match status" value="1"/>
</dbReference>
<evidence type="ECO:0000259" key="8">
    <source>
        <dbReference type="PROSITE" id="PS50109"/>
    </source>
</evidence>
<dbReference type="SMART" id="SM00387">
    <property type="entry name" value="HATPase_c"/>
    <property type="match status" value="1"/>
</dbReference>
<accession>A0A495B2D2</accession>
<dbReference type="CDD" id="cd00082">
    <property type="entry name" value="HisKA"/>
    <property type="match status" value="1"/>
</dbReference>
<dbReference type="Pfam" id="PF00512">
    <property type="entry name" value="HisKA"/>
    <property type="match status" value="1"/>
</dbReference>
<protein>
    <recommendedName>
        <fullName evidence="3">histidine kinase</fullName>
        <ecNumber evidence="3">2.7.13.3</ecNumber>
    </recommendedName>
</protein>
<comment type="caution">
    <text evidence="9">The sequence shown here is derived from an EMBL/GenBank/DDBJ whole genome shotgun (WGS) entry which is preliminary data.</text>
</comment>
<dbReference type="RefSeq" id="WP_120812020.1">
    <property type="nucleotide sequence ID" value="NZ_RBID01000018.1"/>
</dbReference>
<dbReference type="InterPro" id="IPR036097">
    <property type="entry name" value="HisK_dim/P_sf"/>
</dbReference>
<keyword evidence="4" id="KW-0597">Phosphoprotein</keyword>
<name>A0A495B2D2_VOGIN</name>
<comment type="subcellular location">
    <subcellularLocation>
        <location evidence="2">Cell inner membrane</location>
        <topology evidence="2">Multi-pass membrane protein</topology>
    </subcellularLocation>
</comment>
<dbReference type="GO" id="GO:0000155">
    <property type="term" value="F:phosphorelay sensor kinase activity"/>
    <property type="evidence" value="ECO:0007669"/>
    <property type="project" value="InterPro"/>
</dbReference>
<sequence>MSTELPPSLTAAMPLLERLHLAVWFFDMRRQSIVWANRQALQLWDAADLASLQERDFSISSEALRTRLAVYQAAFAEQRAVEENWTLYPHGLPLQVRCHCARFDNDWPDLMKVEAVPVSVDADTVRSVEMLRHVREMVSLYDDNGMVLQRNPAAALALPPSEGDALLASLPDPKLLAELRLAAMESRGVRRVVDVRLADGSMVRHQVQLFRIRDPATGESAMLISQHDVSDREKLLQLQRERSEELQGILDALPLPMVISELASERIRYANRLAIERYGMWLGSSSEFTPTSAALYEHAAERKRFLEILQQEGQVIDFHAVLRDREQRPFDASLTGCLIDYRGIPCVLASILDISHILQREHALEATLQHERELAEMQRRFVSMVSHEYRTPLAVIDGIAQRLQRQPEQFHGEQLQSRAQRLRDMVKHMVSLADSVLTLTRLEEGQLVVQQGPVRLVPLLAELVEQSQDIHPDCQIEVSFAADDVLIVDGDAELLRVVFGNLISNAIKYSPRWQRLALRCTVAGREVHVTVQDWGVGIPADEQDKLFTRFFRASTALGIPGSGMGLALVRELVQRHGGSIAVDSSEDEGTRFTVRLPLLPALDERH</sequence>
<dbReference type="InterPro" id="IPR004358">
    <property type="entry name" value="Sig_transdc_His_kin-like_C"/>
</dbReference>
<evidence type="ECO:0000256" key="5">
    <source>
        <dbReference type="ARBA" id="ARBA00022679"/>
    </source>
</evidence>
<dbReference type="GO" id="GO:0005886">
    <property type="term" value="C:plasma membrane"/>
    <property type="evidence" value="ECO:0007669"/>
    <property type="project" value="UniProtKB-SubCell"/>
</dbReference>
<reference evidence="9 10" key="1">
    <citation type="submission" date="2018-10" db="EMBL/GenBank/DDBJ databases">
        <title>Genomic Encyclopedia of Type Strains, Phase IV (KMG-IV): sequencing the most valuable type-strain genomes for metagenomic binning, comparative biology and taxonomic classification.</title>
        <authorList>
            <person name="Goeker M."/>
        </authorList>
    </citation>
    <scope>NUCLEOTIDE SEQUENCE [LARGE SCALE GENOMIC DNA]</scope>
    <source>
        <strain evidence="9 10">DSM 3303</strain>
    </source>
</reference>
<proteinExistence type="predicted"/>
<dbReference type="SMART" id="SM00388">
    <property type="entry name" value="HisKA"/>
    <property type="match status" value="1"/>
</dbReference>
<keyword evidence="5" id="KW-0808">Transferase</keyword>
<dbReference type="AlphaFoldDB" id="A0A495B2D2"/>
<dbReference type="PANTHER" id="PTHR43711:SF26">
    <property type="entry name" value="SENSOR HISTIDINE KINASE RCSC"/>
    <property type="match status" value="1"/>
</dbReference>
<dbReference type="CDD" id="cd00075">
    <property type="entry name" value="HATPase"/>
    <property type="match status" value="1"/>
</dbReference>
<dbReference type="EC" id="2.7.13.3" evidence="3"/>
<evidence type="ECO:0000256" key="3">
    <source>
        <dbReference type="ARBA" id="ARBA00012438"/>
    </source>
</evidence>
<evidence type="ECO:0000313" key="10">
    <source>
        <dbReference type="Proteomes" id="UP000279384"/>
    </source>
</evidence>
<dbReference type="Gene3D" id="1.10.287.130">
    <property type="match status" value="1"/>
</dbReference>
<dbReference type="InterPro" id="IPR036890">
    <property type="entry name" value="HATPase_C_sf"/>
</dbReference>
<dbReference type="Pfam" id="PF02518">
    <property type="entry name" value="HATPase_c"/>
    <property type="match status" value="1"/>
</dbReference>
<dbReference type="FunFam" id="3.30.565.10:FF:000006">
    <property type="entry name" value="Sensor histidine kinase WalK"/>
    <property type="match status" value="1"/>
</dbReference>
<dbReference type="SUPFAM" id="SSF55785">
    <property type="entry name" value="PYP-like sensor domain (PAS domain)"/>
    <property type="match status" value="1"/>
</dbReference>
<dbReference type="InterPro" id="IPR003661">
    <property type="entry name" value="HisK_dim/P_dom"/>
</dbReference>
<evidence type="ECO:0000256" key="6">
    <source>
        <dbReference type="ARBA" id="ARBA00022777"/>
    </source>
</evidence>
<dbReference type="InterPro" id="IPR050736">
    <property type="entry name" value="Sensor_HK_Regulatory"/>
</dbReference>
<feature type="domain" description="Histidine kinase" evidence="8">
    <location>
        <begin position="384"/>
        <end position="600"/>
    </location>
</feature>
<dbReference type="SUPFAM" id="SSF55874">
    <property type="entry name" value="ATPase domain of HSP90 chaperone/DNA topoisomerase II/histidine kinase"/>
    <property type="match status" value="1"/>
</dbReference>
<dbReference type="EMBL" id="RBID01000018">
    <property type="protein sequence ID" value="RKQ54773.1"/>
    <property type="molecule type" value="Genomic_DNA"/>
</dbReference>
<gene>
    <name evidence="9" type="ORF">C8E02_3034</name>
</gene>
<dbReference type="InterPro" id="IPR035965">
    <property type="entry name" value="PAS-like_dom_sf"/>
</dbReference>
<comment type="catalytic activity">
    <reaction evidence="1">
        <text>ATP + protein L-histidine = ADP + protein N-phospho-L-histidine.</text>
        <dbReference type="EC" id="2.7.13.3"/>
    </reaction>
</comment>
<organism evidence="9 10">
    <name type="scientific">Vogesella indigofera</name>
    <name type="common">Pseudomonas indigofera</name>
    <dbReference type="NCBI Taxonomy" id="45465"/>
    <lineage>
        <taxon>Bacteria</taxon>
        <taxon>Pseudomonadati</taxon>
        <taxon>Pseudomonadota</taxon>
        <taxon>Betaproteobacteria</taxon>
        <taxon>Neisseriales</taxon>
        <taxon>Chromobacteriaceae</taxon>
        <taxon>Vogesella</taxon>
    </lineage>
</organism>
<evidence type="ECO:0000256" key="2">
    <source>
        <dbReference type="ARBA" id="ARBA00004429"/>
    </source>
</evidence>
<dbReference type="InterPro" id="IPR005467">
    <property type="entry name" value="His_kinase_dom"/>
</dbReference>
<dbReference type="PROSITE" id="PS50109">
    <property type="entry name" value="HIS_KIN"/>
    <property type="match status" value="1"/>
</dbReference>
<dbReference type="PRINTS" id="PR00344">
    <property type="entry name" value="BCTRLSENSOR"/>
</dbReference>
<dbReference type="InterPro" id="IPR003594">
    <property type="entry name" value="HATPase_dom"/>
</dbReference>
<dbReference type="SUPFAM" id="SSF47384">
    <property type="entry name" value="Homodimeric domain of signal transducing histidine kinase"/>
    <property type="match status" value="1"/>
</dbReference>
<keyword evidence="6" id="KW-0418">Kinase</keyword>
<dbReference type="Proteomes" id="UP000279384">
    <property type="component" value="Unassembled WGS sequence"/>
</dbReference>
<evidence type="ECO:0000313" key="9">
    <source>
        <dbReference type="EMBL" id="RKQ54773.1"/>
    </source>
</evidence>
<dbReference type="Gene3D" id="3.30.450.20">
    <property type="entry name" value="PAS domain"/>
    <property type="match status" value="1"/>
</dbReference>
<evidence type="ECO:0000256" key="4">
    <source>
        <dbReference type="ARBA" id="ARBA00022553"/>
    </source>
</evidence>
<evidence type="ECO:0000256" key="1">
    <source>
        <dbReference type="ARBA" id="ARBA00000085"/>
    </source>
</evidence>
<keyword evidence="7" id="KW-0902">Two-component regulatory system</keyword>
<evidence type="ECO:0000256" key="7">
    <source>
        <dbReference type="ARBA" id="ARBA00023012"/>
    </source>
</evidence>